<reference evidence="8 9" key="1">
    <citation type="submission" date="2024-11" db="EMBL/GenBank/DDBJ databases">
        <title>Adaptive evolution of stress response genes in parasites aligns with host niche diversity.</title>
        <authorList>
            <person name="Hahn C."/>
            <person name="Resl P."/>
        </authorList>
    </citation>
    <scope>NUCLEOTIDE SEQUENCE [LARGE SCALE GENOMIC DNA]</scope>
    <source>
        <strain evidence="8">EGGRZ-B1_66</strain>
        <tissue evidence="8">Body</tissue>
    </source>
</reference>
<comment type="similarity">
    <text evidence="2">Belongs to the DDRGK1 family.</text>
</comment>
<dbReference type="Proteomes" id="UP001626550">
    <property type="component" value="Unassembled WGS sequence"/>
</dbReference>
<feature type="compositionally biased region" description="Basic residues" evidence="7">
    <location>
        <begin position="1"/>
        <end position="10"/>
    </location>
</feature>
<dbReference type="PANTHER" id="PTHR48176:SF1">
    <property type="entry name" value="DDRGK DOMAIN-CONTAINING PROTEIN 1"/>
    <property type="match status" value="1"/>
</dbReference>
<dbReference type="PANTHER" id="PTHR48176">
    <property type="entry name" value="DDRGK DOMAIN-CONTAINING PROTEIN 1"/>
    <property type="match status" value="1"/>
</dbReference>
<keyword evidence="6" id="KW-0472">Membrane</keyword>
<organism evidence="8 9">
    <name type="scientific">Cichlidogyrus casuarinus</name>
    <dbReference type="NCBI Taxonomy" id="1844966"/>
    <lineage>
        <taxon>Eukaryota</taxon>
        <taxon>Metazoa</taxon>
        <taxon>Spiralia</taxon>
        <taxon>Lophotrochozoa</taxon>
        <taxon>Platyhelminthes</taxon>
        <taxon>Monogenea</taxon>
        <taxon>Monopisthocotylea</taxon>
        <taxon>Dactylogyridea</taxon>
        <taxon>Ancyrocephalidae</taxon>
        <taxon>Cichlidogyrus</taxon>
    </lineage>
</organism>
<comment type="subcellular location">
    <subcellularLocation>
        <location evidence="1">Membrane</location>
        <topology evidence="1">Single-pass membrane protein</topology>
    </subcellularLocation>
</comment>
<feature type="compositionally biased region" description="Basic and acidic residues" evidence="7">
    <location>
        <begin position="11"/>
        <end position="52"/>
    </location>
</feature>
<dbReference type="AlphaFoldDB" id="A0ABD2QCJ0"/>
<evidence type="ECO:0000256" key="5">
    <source>
        <dbReference type="ARBA" id="ARBA00022989"/>
    </source>
</evidence>
<feature type="compositionally biased region" description="Basic and acidic residues" evidence="7">
    <location>
        <begin position="58"/>
        <end position="69"/>
    </location>
</feature>
<gene>
    <name evidence="8" type="primary">DDRGK1</name>
    <name evidence="8" type="ORF">Ciccas_004072</name>
</gene>
<dbReference type="InterPro" id="IPR050899">
    <property type="entry name" value="DDRGK_domain-containing"/>
</dbReference>
<keyword evidence="9" id="KW-1185">Reference proteome</keyword>
<dbReference type="InterPro" id="IPR036388">
    <property type="entry name" value="WH-like_DNA-bd_sf"/>
</dbReference>
<dbReference type="SUPFAM" id="SSF46785">
    <property type="entry name" value="Winged helix' DNA-binding domain"/>
    <property type="match status" value="1"/>
</dbReference>
<evidence type="ECO:0000256" key="1">
    <source>
        <dbReference type="ARBA" id="ARBA00004167"/>
    </source>
</evidence>
<evidence type="ECO:0000313" key="9">
    <source>
        <dbReference type="Proteomes" id="UP001626550"/>
    </source>
</evidence>
<protein>
    <recommendedName>
        <fullName evidence="3">DDRGK domain-containing protein 1</fullName>
    </recommendedName>
</protein>
<comment type="caution">
    <text evidence="8">The sequence shown here is derived from an EMBL/GenBank/DDBJ whole genome shotgun (WGS) entry which is preliminary data.</text>
</comment>
<evidence type="ECO:0000256" key="3">
    <source>
        <dbReference type="ARBA" id="ARBA00018218"/>
    </source>
</evidence>
<sequence>MTKMGAKKTAKLAEKARKREEREADERFRAHQQKLEDEAFKKRKMEEQLAEQKEEEEKERKRKDLEAQKAKEQAEFEKWQKLMNVDAEFEESTTRNKSEEDEFRKSFVDYIQEHKCVQLDHLCLEFNLKTAACVELLEALLANNQLTGVLDDRGMFVHISMDEHKKIAKFIQQRGKIQLSELSQNASRLIDLIDR</sequence>
<feature type="region of interest" description="Disordered" evidence="7">
    <location>
        <begin position="1"/>
        <end position="69"/>
    </location>
</feature>
<dbReference type="EMBL" id="JBJKFK010000406">
    <property type="protein sequence ID" value="KAL3317275.1"/>
    <property type="molecule type" value="Genomic_DNA"/>
</dbReference>
<dbReference type="InterPro" id="IPR036390">
    <property type="entry name" value="WH_DNA-bd_sf"/>
</dbReference>
<keyword evidence="5" id="KW-1133">Transmembrane helix</keyword>
<proteinExistence type="inferred from homology"/>
<dbReference type="InterPro" id="IPR019153">
    <property type="entry name" value="DDRGK_dom-contain"/>
</dbReference>
<evidence type="ECO:0000313" key="8">
    <source>
        <dbReference type="EMBL" id="KAL3317275.1"/>
    </source>
</evidence>
<evidence type="ECO:0000256" key="7">
    <source>
        <dbReference type="SAM" id="MobiDB-lite"/>
    </source>
</evidence>
<keyword evidence="4" id="KW-0812">Transmembrane</keyword>
<dbReference type="Gene3D" id="1.10.10.10">
    <property type="entry name" value="Winged helix-like DNA-binding domain superfamily/Winged helix DNA-binding domain"/>
    <property type="match status" value="1"/>
</dbReference>
<dbReference type="Pfam" id="PF09756">
    <property type="entry name" value="DDRGK"/>
    <property type="match status" value="1"/>
</dbReference>
<evidence type="ECO:0000256" key="4">
    <source>
        <dbReference type="ARBA" id="ARBA00022692"/>
    </source>
</evidence>
<name>A0ABD2QCJ0_9PLAT</name>
<evidence type="ECO:0000256" key="2">
    <source>
        <dbReference type="ARBA" id="ARBA00009829"/>
    </source>
</evidence>
<dbReference type="GO" id="GO:0016020">
    <property type="term" value="C:membrane"/>
    <property type="evidence" value="ECO:0007669"/>
    <property type="project" value="UniProtKB-SubCell"/>
</dbReference>
<dbReference type="SMART" id="SM01128">
    <property type="entry name" value="DDRGK"/>
    <property type="match status" value="1"/>
</dbReference>
<accession>A0ABD2QCJ0</accession>
<evidence type="ECO:0000256" key="6">
    <source>
        <dbReference type="ARBA" id="ARBA00023136"/>
    </source>
</evidence>